<dbReference type="PIRSF" id="PIRSF002599">
    <property type="entry name" value="Cold_shock_A"/>
    <property type="match status" value="1"/>
</dbReference>
<comment type="caution">
    <text evidence="8">The sequence shown here is derived from an EMBL/GenBank/DDBJ whole genome shotgun (WGS) entry which is preliminary data.</text>
</comment>
<keyword evidence="9" id="KW-1185">Reference proteome</keyword>
<organism evidence="8 9">
    <name type="scientific">Devosia geojensis</name>
    <dbReference type="NCBI Taxonomy" id="443610"/>
    <lineage>
        <taxon>Bacteria</taxon>
        <taxon>Pseudomonadati</taxon>
        <taxon>Pseudomonadota</taxon>
        <taxon>Alphaproteobacteria</taxon>
        <taxon>Hyphomicrobiales</taxon>
        <taxon>Devosiaceae</taxon>
        <taxon>Devosia</taxon>
    </lineage>
</organism>
<dbReference type="Gene3D" id="2.40.50.140">
    <property type="entry name" value="Nucleic acid-binding proteins"/>
    <property type="match status" value="1"/>
</dbReference>
<evidence type="ECO:0000256" key="5">
    <source>
        <dbReference type="ARBA" id="ARBA00023159"/>
    </source>
</evidence>
<dbReference type="Pfam" id="PF00313">
    <property type="entry name" value="CSD"/>
    <property type="match status" value="1"/>
</dbReference>
<evidence type="ECO:0000313" key="8">
    <source>
        <dbReference type="EMBL" id="KKB10441.1"/>
    </source>
</evidence>
<dbReference type="SUPFAM" id="SSF50249">
    <property type="entry name" value="Nucleic acid-binding proteins"/>
    <property type="match status" value="1"/>
</dbReference>
<evidence type="ECO:0000256" key="4">
    <source>
        <dbReference type="ARBA" id="ARBA00023125"/>
    </source>
</evidence>
<protein>
    <submittedName>
        <fullName evidence="8">Cold-shock protein</fullName>
    </submittedName>
</protein>
<dbReference type="Proteomes" id="UP000033632">
    <property type="component" value="Unassembled WGS sequence"/>
</dbReference>
<dbReference type="PATRIC" id="fig|443610.3.peg.1903"/>
<accession>A0A0F5FNM0</accession>
<reference evidence="8 9" key="1">
    <citation type="submission" date="2015-03" db="EMBL/GenBank/DDBJ databases">
        <authorList>
            <person name="Hassan Y.I."/>
            <person name="Lepp D."/>
            <person name="Li X.-Z."/>
            <person name="Zhou T."/>
        </authorList>
    </citation>
    <scope>NUCLEOTIDE SEQUENCE [LARGE SCALE GENOMIC DNA]</scope>
    <source>
        <strain evidence="8 9">BD-c194</strain>
    </source>
</reference>
<dbReference type="InterPro" id="IPR012340">
    <property type="entry name" value="NA-bd_OB-fold"/>
</dbReference>
<evidence type="ECO:0000256" key="1">
    <source>
        <dbReference type="ARBA" id="ARBA00004496"/>
    </source>
</evidence>
<keyword evidence="5" id="KW-0010">Activator</keyword>
<dbReference type="CDD" id="cd04458">
    <property type="entry name" value="CSP_CDS"/>
    <property type="match status" value="1"/>
</dbReference>
<dbReference type="PRINTS" id="PR00050">
    <property type="entry name" value="COLDSHOCK"/>
</dbReference>
<dbReference type="InterPro" id="IPR011129">
    <property type="entry name" value="CSD"/>
</dbReference>
<dbReference type="GO" id="GO:0005829">
    <property type="term" value="C:cytosol"/>
    <property type="evidence" value="ECO:0007669"/>
    <property type="project" value="UniProtKB-ARBA"/>
</dbReference>
<proteinExistence type="predicted"/>
<dbReference type="InterPro" id="IPR002059">
    <property type="entry name" value="CSP_DNA-bd"/>
</dbReference>
<dbReference type="GO" id="GO:0003677">
    <property type="term" value="F:DNA binding"/>
    <property type="evidence" value="ECO:0007669"/>
    <property type="project" value="UniProtKB-KW"/>
</dbReference>
<feature type="domain" description="CSD" evidence="7">
    <location>
        <begin position="1"/>
        <end position="67"/>
    </location>
</feature>
<evidence type="ECO:0000259" key="7">
    <source>
        <dbReference type="PROSITE" id="PS51857"/>
    </source>
</evidence>
<dbReference type="EMBL" id="JZEX01000151">
    <property type="protein sequence ID" value="KKB10441.1"/>
    <property type="molecule type" value="Genomic_DNA"/>
</dbReference>
<evidence type="ECO:0000256" key="3">
    <source>
        <dbReference type="ARBA" id="ARBA00023015"/>
    </source>
</evidence>
<evidence type="ECO:0000256" key="6">
    <source>
        <dbReference type="ARBA" id="ARBA00023163"/>
    </source>
</evidence>
<dbReference type="PANTHER" id="PTHR46565">
    <property type="entry name" value="COLD SHOCK DOMAIN PROTEIN 2"/>
    <property type="match status" value="1"/>
</dbReference>
<keyword evidence="4" id="KW-0238">DNA-binding</keyword>
<dbReference type="SMART" id="SM00357">
    <property type="entry name" value="CSP"/>
    <property type="match status" value="1"/>
</dbReference>
<dbReference type="RefSeq" id="WP_046110049.1">
    <property type="nucleotide sequence ID" value="NZ_JZEX01000151.1"/>
</dbReference>
<keyword evidence="6" id="KW-0804">Transcription</keyword>
<dbReference type="AlphaFoldDB" id="A0A0F5FNM0"/>
<dbReference type="InterPro" id="IPR012156">
    <property type="entry name" value="Cold_shock_CspA"/>
</dbReference>
<dbReference type="STRING" id="443610.VE25_18000"/>
<keyword evidence="2" id="KW-0963">Cytoplasm</keyword>
<comment type="subcellular location">
    <subcellularLocation>
        <location evidence="1">Cytoplasm</location>
    </subcellularLocation>
</comment>
<dbReference type="PROSITE" id="PS51857">
    <property type="entry name" value="CSD_2"/>
    <property type="match status" value="1"/>
</dbReference>
<dbReference type="PANTHER" id="PTHR46565:SF20">
    <property type="entry name" value="COLD SHOCK DOMAIN-CONTAINING PROTEIN 4"/>
    <property type="match status" value="1"/>
</dbReference>
<keyword evidence="3" id="KW-0805">Transcription regulation</keyword>
<evidence type="ECO:0000313" key="9">
    <source>
        <dbReference type="Proteomes" id="UP000033632"/>
    </source>
</evidence>
<gene>
    <name evidence="8" type="ORF">VE25_18000</name>
</gene>
<dbReference type="OrthoDB" id="9801414at2"/>
<sequence length="69" mass="7314">MNEGTVKFFSPKRGFGFITPASGGKDAFVHISVVEKAGLTGLTEGQNVTYDVEEDRGGKPSAVNLQVVK</sequence>
<name>A0A0F5FNM0_9HYPH</name>
<evidence type="ECO:0000256" key="2">
    <source>
        <dbReference type="ARBA" id="ARBA00022490"/>
    </source>
</evidence>